<keyword evidence="1" id="KW-0732">Signal</keyword>
<reference evidence="2 3" key="2">
    <citation type="journal article" date="2016" name="Genome Announc.">
        <title>Complete Genome Sequence of Sphingopyxis macrogoltabida Strain 203N (NBRC 111659), a Polyethylene Glycol Degrader.</title>
        <authorList>
            <person name="Ohtsubo Y."/>
            <person name="Nonoyama S."/>
            <person name="Nagata Y."/>
            <person name="Numata M."/>
            <person name="Tsuchikane K."/>
            <person name="Hosoyama A."/>
            <person name="Yamazoe A."/>
            <person name="Tsuda M."/>
            <person name="Fujita N."/>
            <person name="Kawai F."/>
        </authorList>
    </citation>
    <scope>NUCLEOTIDE SEQUENCE [LARGE SCALE GENOMIC DNA]</scope>
    <source>
        <strain evidence="2 3">203N</strain>
    </source>
</reference>
<name>A0AAC9AV27_SPHMC</name>
<dbReference type="Proteomes" id="UP000076088">
    <property type="component" value="Chromosome"/>
</dbReference>
<accession>A0AAC9AV27</accession>
<sequence>MPRILLLMTSVLALGVATLSLQSCGSEPVEAAPPDAATSALLTLPDGSTMAAASESLTREMADWLASREGQSRTFTFQGFEEDRPKLTSSGLGRAADLATVLRAAPAATIEIAGEEAQIRILATLLEDRGIASERMMIVPAAGIGTAMLTLHRGSTAPLLTAKS</sequence>
<organism evidence="2 3">
    <name type="scientific">Sphingopyxis macrogoltabida</name>
    <name type="common">Sphingomonas macrogoltabidus</name>
    <dbReference type="NCBI Taxonomy" id="33050"/>
    <lineage>
        <taxon>Bacteria</taxon>
        <taxon>Pseudomonadati</taxon>
        <taxon>Pseudomonadota</taxon>
        <taxon>Alphaproteobacteria</taxon>
        <taxon>Sphingomonadales</taxon>
        <taxon>Sphingomonadaceae</taxon>
        <taxon>Sphingopyxis</taxon>
    </lineage>
</organism>
<evidence type="ECO:0000313" key="3">
    <source>
        <dbReference type="Proteomes" id="UP000076088"/>
    </source>
</evidence>
<gene>
    <name evidence="2" type="ORF">ATM17_08705</name>
</gene>
<feature type="signal peptide" evidence="1">
    <location>
        <begin position="1"/>
        <end position="31"/>
    </location>
</feature>
<dbReference type="EMBL" id="CP013344">
    <property type="protein sequence ID" value="AMU89116.1"/>
    <property type="molecule type" value="Genomic_DNA"/>
</dbReference>
<dbReference type="KEGG" id="smaz:LH19_11125"/>
<keyword evidence="3" id="KW-1185">Reference proteome</keyword>
<evidence type="ECO:0000256" key="1">
    <source>
        <dbReference type="SAM" id="SignalP"/>
    </source>
</evidence>
<feature type="chain" id="PRO_5041931741" evidence="1">
    <location>
        <begin position="32"/>
        <end position="164"/>
    </location>
</feature>
<dbReference type="AlphaFoldDB" id="A0AAC9AV27"/>
<proteinExistence type="predicted"/>
<protein>
    <submittedName>
        <fullName evidence="2">Uncharacterized protein</fullName>
    </submittedName>
</protein>
<reference evidence="3" key="1">
    <citation type="submission" date="2015-11" db="EMBL/GenBank/DDBJ databases">
        <title>Complete genome sequence of a polyethylene-glycol degrader Sphingopyxis macrogoltabida 203N (NBRC 111659).</title>
        <authorList>
            <person name="Yoshiyuki O."/>
            <person name="Shouta N."/>
            <person name="Nagata Y."/>
            <person name="Numata M."/>
            <person name="Tsuchikane K."/>
            <person name="Hosoyama A."/>
            <person name="Yamazoe A."/>
            <person name="Tsuda M."/>
            <person name="Fujita N."/>
            <person name="Kawai F."/>
        </authorList>
    </citation>
    <scope>NUCLEOTIDE SEQUENCE [LARGE SCALE GENOMIC DNA]</scope>
    <source>
        <strain evidence="3">203N</strain>
    </source>
</reference>
<dbReference type="PROSITE" id="PS51257">
    <property type="entry name" value="PROKAR_LIPOPROTEIN"/>
    <property type="match status" value="1"/>
</dbReference>
<evidence type="ECO:0000313" key="2">
    <source>
        <dbReference type="EMBL" id="AMU89116.1"/>
    </source>
</evidence>